<evidence type="ECO:0000313" key="3">
    <source>
        <dbReference type="Proteomes" id="UP001235343"/>
    </source>
</evidence>
<reference evidence="2 3" key="1">
    <citation type="submission" date="2023-06" db="EMBL/GenBank/DDBJ databases">
        <title>Aquibacillus rhizosphaerae LR5S19.</title>
        <authorList>
            <person name="Sun J.-Q."/>
        </authorList>
    </citation>
    <scope>NUCLEOTIDE SEQUENCE [LARGE SCALE GENOMIC DNA]</scope>
    <source>
        <strain evidence="2 3">LR5S19</strain>
    </source>
</reference>
<feature type="compositionally biased region" description="Basic and acidic residues" evidence="1">
    <location>
        <begin position="244"/>
        <end position="257"/>
    </location>
</feature>
<proteinExistence type="predicted"/>
<dbReference type="RefSeq" id="WP_285934100.1">
    <property type="nucleotide sequence ID" value="NZ_JASTZU010000063.1"/>
</dbReference>
<organism evidence="2 3">
    <name type="scientific">Aquibacillus rhizosphaerae</name>
    <dbReference type="NCBI Taxonomy" id="3051431"/>
    <lineage>
        <taxon>Bacteria</taxon>
        <taxon>Bacillati</taxon>
        <taxon>Bacillota</taxon>
        <taxon>Bacilli</taxon>
        <taxon>Bacillales</taxon>
        <taxon>Bacillaceae</taxon>
        <taxon>Aquibacillus</taxon>
    </lineage>
</organism>
<feature type="region of interest" description="Disordered" evidence="1">
    <location>
        <begin position="244"/>
        <end position="300"/>
    </location>
</feature>
<dbReference type="EMBL" id="JASTZU010000063">
    <property type="protein sequence ID" value="MDL4842806.1"/>
    <property type="molecule type" value="Genomic_DNA"/>
</dbReference>
<name>A0ABT7LA99_9BACI</name>
<feature type="compositionally biased region" description="Basic and acidic residues" evidence="1">
    <location>
        <begin position="265"/>
        <end position="286"/>
    </location>
</feature>
<sequence length="300" mass="33978">MSQLQQQYEGQQQGALAQASSSREMEEVKGQIFMARQFPRNVFQSEQRILDNCKRPALAQVAVYSYPRGGTKVEGPSIRLAEVLAQNWGNLSFGVKELEQREGESVALAYAWDLETNVRQEKVFTVKHSRKAKGNIKKLDDPRDIYELVANNGARRVRSCILGVIPGDIVEKAVEECNRTMQGNNKSPFKDRIASALTAFKEKYRVTQDQIEGRFGYNLDAFTERDLADLIKIYNSLKDGMSKPEDWFSKGAKKEENSGLADQFNKGDKDTQKEDKPSNEDVKPNDNIDENEAEQEKLSL</sequence>
<protein>
    <submittedName>
        <fullName evidence="2">Uncharacterized protein</fullName>
    </submittedName>
</protein>
<feature type="region of interest" description="Disordered" evidence="1">
    <location>
        <begin position="1"/>
        <end position="21"/>
    </location>
</feature>
<dbReference type="Proteomes" id="UP001235343">
    <property type="component" value="Unassembled WGS sequence"/>
</dbReference>
<comment type="caution">
    <text evidence="2">The sequence shown here is derived from an EMBL/GenBank/DDBJ whole genome shotgun (WGS) entry which is preliminary data.</text>
</comment>
<keyword evidence="3" id="KW-1185">Reference proteome</keyword>
<accession>A0ABT7LA99</accession>
<gene>
    <name evidence="2" type="ORF">QQS35_20435</name>
</gene>
<evidence type="ECO:0000313" key="2">
    <source>
        <dbReference type="EMBL" id="MDL4842806.1"/>
    </source>
</evidence>
<evidence type="ECO:0000256" key="1">
    <source>
        <dbReference type="SAM" id="MobiDB-lite"/>
    </source>
</evidence>